<evidence type="ECO:0000256" key="2">
    <source>
        <dbReference type="ARBA" id="ARBA00009477"/>
    </source>
</evidence>
<evidence type="ECO:0000256" key="5">
    <source>
        <dbReference type="ARBA" id="ARBA00023136"/>
    </source>
</evidence>
<dbReference type="InterPro" id="IPR058635">
    <property type="entry name" value="BSH_YhbJ"/>
</dbReference>
<dbReference type="GO" id="GO:0016020">
    <property type="term" value="C:membrane"/>
    <property type="evidence" value="ECO:0007669"/>
    <property type="project" value="UniProtKB-SubCell"/>
</dbReference>
<dbReference type="InterPro" id="IPR011053">
    <property type="entry name" value="Single_hybrid_motif"/>
</dbReference>
<protein>
    <submittedName>
        <fullName evidence="8">Multidrug efflux protein</fullName>
    </submittedName>
</protein>
<dbReference type="PANTHER" id="PTHR30386">
    <property type="entry name" value="MEMBRANE FUSION SUBUNIT OF EMRAB-TOLC MULTIDRUG EFFLUX PUMP"/>
    <property type="match status" value="1"/>
</dbReference>
<organism evidence="8 9">
    <name type="scientific">Dictyobacter vulcani</name>
    <dbReference type="NCBI Taxonomy" id="2607529"/>
    <lineage>
        <taxon>Bacteria</taxon>
        <taxon>Bacillati</taxon>
        <taxon>Chloroflexota</taxon>
        <taxon>Ktedonobacteria</taxon>
        <taxon>Ktedonobacterales</taxon>
        <taxon>Dictyobacteraceae</taxon>
        <taxon>Dictyobacter</taxon>
    </lineage>
</organism>
<feature type="domain" description="p-hydroxybenzoic acid efflux pump subunit AaeA-like beta-barrel" evidence="6">
    <location>
        <begin position="126"/>
        <end position="217"/>
    </location>
</feature>
<dbReference type="GO" id="GO:0055085">
    <property type="term" value="P:transmembrane transport"/>
    <property type="evidence" value="ECO:0007669"/>
    <property type="project" value="InterPro"/>
</dbReference>
<dbReference type="Pfam" id="PF25963">
    <property type="entry name" value="Beta-barrel_AAEA"/>
    <property type="match status" value="1"/>
</dbReference>
<dbReference type="AlphaFoldDB" id="A0A5J4KKW4"/>
<proteinExistence type="inferred from homology"/>
<evidence type="ECO:0000259" key="7">
    <source>
        <dbReference type="Pfam" id="PF25997"/>
    </source>
</evidence>
<dbReference type="InterPro" id="IPR050739">
    <property type="entry name" value="MFP"/>
</dbReference>
<dbReference type="EMBL" id="BKZW01000001">
    <property type="protein sequence ID" value="GER87702.1"/>
    <property type="molecule type" value="Genomic_DNA"/>
</dbReference>
<dbReference type="Pfam" id="PF25997">
    <property type="entry name" value="BSH_YhbJ"/>
    <property type="match status" value="1"/>
</dbReference>
<keyword evidence="5" id="KW-0472">Membrane</keyword>
<dbReference type="PANTHER" id="PTHR30386:SF26">
    <property type="entry name" value="TRANSPORT PROTEIN COMB"/>
    <property type="match status" value="1"/>
</dbReference>
<gene>
    <name evidence="8" type="ORF">KDW_18640</name>
</gene>
<dbReference type="Gene3D" id="2.40.50.100">
    <property type="match status" value="1"/>
</dbReference>
<keyword evidence="3" id="KW-0812">Transmembrane</keyword>
<evidence type="ECO:0000256" key="1">
    <source>
        <dbReference type="ARBA" id="ARBA00004167"/>
    </source>
</evidence>
<keyword evidence="9" id="KW-1185">Reference proteome</keyword>
<evidence type="ECO:0000256" key="3">
    <source>
        <dbReference type="ARBA" id="ARBA00022692"/>
    </source>
</evidence>
<evidence type="ECO:0000313" key="9">
    <source>
        <dbReference type="Proteomes" id="UP000326912"/>
    </source>
</evidence>
<reference evidence="8 9" key="1">
    <citation type="submission" date="2019-10" db="EMBL/GenBank/DDBJ databases">
        <title>Dictyobacter vulcani sp. nov., within the class Ktedonobacteria, isolated from soil of volcanic Mt. Zao.</title>
        <authorList>
            <person name="Zheng Y."/>
            <person name="Wang C.M."/>
            <person name="Sakai Y."/>
            <person name="Abe K."/>
            <person name="Yokota A."/>
            <person name="Yabe S."/>
        </authorList>
    </citation>
    <scope>NUCLEOTIDE SEQUENCE [LARGE SCALE GENOMIC DNA]</scope>
    <source>
        <strain evidence="8 9">W12</strain>
    </source>
</reference>
<evidence type="ECO:0000256" key="4">
    <source>
        <dbReference type="ARBA" id="ARBA00022989"/>
    </source>
</evidence>
<accession>A0A5J4KKW4</accession>
<dbReference type="RefSeq" id="WP_151755673.1">
    <property type="nucleotide sequence ID" value="NZ_BKZW01000001.1"/>
</dbReference>
<comment type="similarity">
    <text evidence="2">Belongs to the membrane fusion protein (MFP) (TC 8.A.1) family.</text>
</comment>
<dbReference type="Gene3D" id="2.40.30.170">
    <property type="match status" value="1"/>
</dbReference>
<name>A0A5J4KKW4_9CHLR</name>
<dbReference type="InterPro" id="IPR058634">
    <property type="entry name" value="AaeA-lik-b-barrel"/>
</dbReference>
<comment type="caution">
    <text evidence="8">The sequence shown here is derived from an EMBL/GenBank/DDBJ whole genome shotgun (WGS) entry which is preliminary data.</text>
</comment>
<dbReference type="SUPFAM" id="SSF51230">
    <property type="entry name" value="Single hybrid motif"/>
    <property type="match status" value="1"/>
</dbReference>
<evidence type="ECO:0000259" key="6">
    <source>
        <dbReference type="Pfam" id="PF25963"/>
    </source>
</evidence>
<dbReference type="Proteomes" id="UP000326912">
    <property type="component" value="Unassembled WGS sequence"/>
</dbReference>
<evidence type="ECO:0000313" key="8">
    <source>
        <dbReference type="EMBL" id="GER87702.1"/>
    </source>
</evidence>
<keyword evidence="4" id="KW-1133">Transmembrane helix</keyword>
<sequence length="219" mass="22904">MRRIILVFLLLLVAVLAVIGGVGYWWYENYYFYSTDDAQISGKILNVSSPQAGELTTLSVKLGDKVTAGQVIASLTVNPLTPTGTKTTVDVTSPIAGTIVQVPAIQGQAVAPGLALAQVADLSNMTVMAYVDEGQINNIKVNQDVDVTIDAFSGNNYKGHVQNIVSATAGSFSLLPSSDTASGNFTKVAQRIPVVISLDGVGGDNVVPGMSAEVTIHVH</sequence>
<comment type="subcellular location">
    <subcellularLocation>
        <location evidence="1">Membrane</location>
        <topology evidence="1">Single-pass membrane protein</topology>
    </subcellularLocation>
</comment>
<feature type="domain" description="YhbJ barrel-sandwich hybrid" evidence="7">
    <location>
        <begin position="44"/>
        <end position="121"/>
    </location>
</feature>